<feature type="compositionally biased region" description="Polar residues" evidence="6">
    <location>
        <begin position="243"/>
        <end position="262"/>
    </location>
</feature>
<feature type="compositionally biased region" description="Basic and acidic residues" evidence="6">
    <location>
        <begin position="265"/>
        <end position="274"/>
    </location>
</feature>
<feature type="coiled-coil region" evidence="5">
    <location>
        <begin position="148"/>
        <end position="175"/>
    </location>
</feature>
<dbReference type="GO" id="GO:0007032">
    <property type="term" value="P:endosome organization"/>
    <property type="evidence" value="ECO:0007669"/>
    <property type="project" value="TreeGrafter"/>
</dbReference>
<accession>A0A7S4PVX5</accession>
<evidence type="ECO:0000256" key="1">
    <source>
        <dbReference type="ARBA" id="ARBA00022723"/>
    </source>
</evidence>
<feature type="domain" description="4Fe-4S ferredoxin-type" evidence="8">
    <location>
        <begin position="301"/>
        <end position="332"/>
    </location>
</feature>
<evidence type="ECO:0008006" key="10">
    <source>
        <dbReference type="Google" id="ProtNLM"/>
    </source>
</evidence>
<evidence type="ECO:0000313" key="9">
    <source>
        <dbReference type="EMBL" id="CAE4562941.1"/>
    </source>
</evidence>
<dbReference type="PROSITE" id="PS51379">
    <property type="entry name" value="4FE4S_FER_2"/>
    <property type="match status" value="1"/>
</dbReference>
<gene>
    <name evidence="9" type="ORF">AMON00008_LOCUS2560</name>
</gene>
<organism evidence="9">
    <name type="scientific">Alexandrium monilatum</name>
    <dbReference type="NCBI Taxonomy" id="311494"/>
    <lineage>
        <taxon>Eukaryota</taxon>
        <taxon>Sar</taxon>
        <taxon>Alveolata</taxon>
        <taxon>Dinophyceae</taxon>
        <taxon>Gonyaulacales</taxon>
        <taxon>Pyrocystaceae</taxon>
        <taxon>Alexandrium</taxon>
    </lineage>
</organism>
<dbReference type="GO" id="GO:0008270">
    <property type="term" value="F:zinc ion binding"/>
    <property type="evidence" value="ECO:0007669"/>
    <property type="project" value="UniProtKB-KW"/>
</dbReference>
<dbReference type="InterPro" id="IPR011011">
    <property type="entry name" value="Znf_FYVE_PHD"/>
</dbReference>
<keyword evidence="5" id="KW-0175">Coiled coil</keyword>
<protein>
    <recommendedName>
        <fullName evidence="10">FYVE-type domain-containing protein</fullName>
    </recommendedName>
</protein>
<dbReference type="InterPro" id="IPR012934">
    <property type="entry name" value="Znf_AD"/>
</dbReference>
<dbReference type="InterPro" id="IPR017455">
    <property type="entry name" value="Znf_FYVE-rel"/>
</dbReference>
<name>A0A7S4PVX5_9DINO</name>
<evidence type="ECO:0000256" key="4">
    <source>
        <dbReference type="PROSITE-ProRule" id="PRU00091"/>
    </source>
</evidence>
<dbReference type="Gene3D" id="3.30.40.10">
    <property type="entry name" value="Zinc/RING finger domain, C3HC4 (zinc finger)"/>
    <property type="match status" value="2"/>
</dbReference>
<feature type="region of interest" description="Disordered" evidence="6">
    <location>
        <begin position="225"/>
        <end position="274"/>
    </location>
</feature>
<proteinExistence type="predicted"/>
<evidence type="ECO:0000256" key="3">
    <source>
        <dbReference type="ARBA" id="ARBA00022833"/>
    </source>
</evidence>
<dbReference type="InterPro" id="IPR051765">
    <property type="entry name" value="PH_domain-containing_F"/>
</dbReference>
<evidence type="ECO:0000259" key="7">
    <source>
        <dbReference type="PROSITE" id="PS50178"/>
    </source>
</evidence>
<reference evidence="9" key="1">
    <citation type="submission" date="2021-01" db="EMBL/GenBank/DDBJ databases">
        <authorList>
            <person name="Corre E."/>
            <person name="Pelletier E."/>
            <person name="Niang G."/>
            <person name="Scheremetjew M."/>
            <person name="Finn R."/>
            <person name="Kale V."/>
            <person name="Holt S."/>
            <person name="Cochrane G."/>
            <person name="Meng A."/>
            <person name="Brown T."/>
            <person name="Cohen L."/>
        </authorList>
    </citation>
    <scope>NUCLEOTIDE SEQUENCE</scope>
    <source>
        <strain evidence="9">CCMP3105</strain>
    </source>
</reference>
<evidence type="ECO:0000256" key="2">
    <source>
        <dbReference type="ARBA" id="ARBA00022771"/>
    </source>
</evidence>
<dbReference type="GO" id="GO:0008333">
    <property type="term" value="P:endosome to lysosome transport"/>
    <property type="evidence" value="ECO:0007669"/>
    <property type="project" value="TreeGrafter"/>
</dbReference>
<sequence>MERRSSTISSACSSPRSSLSSAHADFGVFQEGHGFGEQWEEDRPNCGACGAKLGKLRRHHCRICGLCVCSGCSSSTVHLEGQRRPQRACTLCVAAACAAPTVKRRLAQLGATLRAMGGDNTAESHGATTLLEAAAICEGAVLPVGEALAAARGRTEAAEAALAAEKQKREDLAAELSSATAFLLLMGERLHAVGGTKPSDQPPSTCSAVAAAEFCDAALGALSKAGRSRSREQKGTPVRTRARSNASQASSTPRPCSRSSVTEADPNRDEGARERLESEAVSIADWEEDTAACGSCGAKLGKRYFRPRHHCRLCGRCVCAQCSPNSMQLDDQKGLQRVCTRCVADAQQATSFKKRMLQLGSRLRVLGQLEEVTEPLPSSSLARVFSYCESALPPLEALCSSAGEAASPSSTEHSGA</sequence>
<dbReference type="GO" id="GO:0005634">
    <property type="term" value="C:nucleus"/>
    <property type="evidence" value="ECO:0007669"/>
    <property type="project" value="InterPro"/>
</dbReference>
<dbReference type="InterPro" id="IPR000306">
    <property type="entry name" value="Znf_FYVE"/>
</dbReference>
<evidence type="ECO:0000256" key="6">
    <source>
        <dbReference type="SAM" id="MobiDB-lite"/>
    </source>
</evidence>
<keyword evidence="3" id="KW-0862">Zinc</keyword>
<dbReference type="SUPFAM" id="SSF57903">
    <property type="entry name" value="FYVE/PHD zinc finger"/>
    <property type="match status" value="2"/>
</dbReference>
<feature type="domain" description="FYVE-type" evidence="7">
    <location>
        <begin position="287"/>
        <end position="347"/>
    </location>
</feature>
<dbReference type="GO" id="GO:0035091">
    <property type="term" value="F:phosphatidylinositol binding"/>
    <property type="evidence" value="ECO:0007669"/>
    <property type="project" value="TreeGrafter"/>
</dbReference>
<dbReference type="PROSITE" id="PS50178">
    <property type="entry name" value="ZF_FYVE"/>
    <property type="match status" value="2"/>
</dbReference>
<keyword evidence="1" id="KW-0479">Metal-binding</keyword>
<dbReference type="PANTHER" id="PTHR46280:SF3">
    <property type="entry name" value="PLECKSTRIN HOMOLOGY DOMAIN-CONTAINING FAMILY F MEMBER 1 HOMOLOG"/>
    <property type="match status" value="1"/>
</dbReference>
<dbReference type="InterPro" id="IPR013083">
    <property type="entry name" value="Znf_RING/FYVE/PHD"/>
</dbReference>
<keyword evidence="2 4" id="KW-0863">Zinc-finger</keyword>
<dbReference type="SMART" id="SM00064">
    <property type="entry name" value="FYVE"/>
    <property type="match status" value="2"/>
</dbReference>
<evidence type="ECO:0000259" key="8">
    <source>
        <dbReference type="PROSITE" id="PS51379"/>
    </source>
</evidence>
<dbReference type="AlphaFoldDB" id="A0A7S4PVX5"/>
<dbReference type="Pfam" id="PF01363">
    <property type="entry name" value="FYVE"/>
    <property type="match status" value="2"/>
</dbReference>
<dbReference type="GO" id="GO:0005769">
    <property type="term" value="C:early endosome"/>
    <property type="evidence" value="ECO:0007669"/>
    <property type="project" value="TreeGrafter"/>
</dbReference>
<dbReference type="PANTHER" id="PTHR46280">
    <property type="entry name" value="PLECKSTRIN HOMOLOGY DOMAIN-CONTAINING FAMILY F MEMBER 2-RELATED"/>
    <property type="match status" value="1"/>
</dbReference>
<feature type="domain" description="FYVE-type" evidence="7">
    <location>
        <begin position="40"/>
        <end position="97"/>
    </location>
</feature>
<dbReference type="SMART" id="SM00868">
    <property type="entry name" value="zf-AD"/>
    <property type="match status" value="2"/>
</dbReference>
<evidence type="ECO:0000256" key="5">
    <source>
        <dbReference type="SAM" id="Coils"/>
    </source>
</evidence>
<dbReference type="EMBL" id="HBNR01003688">
    <property type="protein sequence ID" value="CAE4562941.1"/>
    <property type="molecule type" value="Transcribed_RNA"/>
</dbReference>
<dbReference type="InterPro" id="IPR017896">
    <property type="entry name" value="4Fe4S_Fe-S-bd"/>
</dbReference>